<dbReference type="GeneTree" id="ENSGT00940000159049"/>
<protein>
    <submittedName>
        <fullName evidence="3">Tudor domain containing 6</fullName>
    </submittedName>
</protein>
<dbReference type="Proteomes" id="UP000261560">
    <property type="component" value="Unplaced"/>
</dbReference>
<feature type="compositionally biased region" description="Basic and acidic residues" evidence="1">
    <location>
        <begin position="2084"/>
        <end position="2096"/>
    </location>
</feature>
<dbReference type="InterPro" id="IPR035437">
    <property type="entry name" value="SNase_OB-fold_sf"/>
</dbReference>
<feature type="compositionally biased region" description="Basic and acidic residues" evidence="1">
    <location>
        <begin position="1776"/>
        <end position="1786"/>
    </location>
</feature>
<feature type="compositionally biased region" description="Polar residues" evidence="1">
    <location>
        <begin position="2347"/>
        <end position="2366"/>
    </location>
</feature>
<dbReference type="InterPro" id="IPR002999">
    <property type="entry name" value="Tudor"/>
</dbReference>
<feature type="compositionally biased region" description="Polar residues" evidence="1">
    <location>
        <begin position="2221"/>
        <end position="2231"/>
    </location>
</feature>
<dbReference type="OrthoDB" id="9989103at2759"/>
<feature type="compositionally biased region" description="Basic and acidic residues" evidence="1">
    <location>
        <begin position="2245"/>
        <end position="2256"/>
    </location>
</feature>
<feature type="compositionally biased region" description="Basic and acidic residues" evidence="1">
    <location>
        <begin position="1434"/>
        <end position="1443"/>
    </location>
</feature>
<feature type="domain" description="Tudor" evidence="2">
    <location>
        <begin position="1555"/>
        <end position="1614"/>
    </location>
</feature>
<dbReference type="InterPro" id="IPR050621">
    <property type="entry name" value="Tudor_domain_containing"/>
</dbReference>
<feature type="region of interest" description="Disordered" evidence="1">
    <location>
        <begin position="1758"/>
        <end position="1790"/>
    </location>
</feature>
<dbReference type="GO" id="GO:0007283">
    <property type="term" value="P:spermatogenesis"/>
    <property type="evidence" value="ECO:0007669"/>
    <property type="project" value="TreeGrafter"/>
</dbReference>
<feature type="region of interest" description="Disordered" evidence="1">
    <location>
        <begin position="1997"/>
        <end position="2134"/>
    </location>
</feature>
<dbReference type="FunFam" id="2.30.30.140:FF:000018">
    <property type="entry name" value="Serine/threonine-protein kinase 31"/>
    <property type="match status" value="4"/>
</dbReference>
<evidence type="ECO:0000313" key="3">
    <source>
        <dbReference type="Ensembl" id="ENSOMEP00000013029.1"/>
    </source>
</evidence>
<dbReference type="KEGG" id="oml:112158465"/>
<accession>A0A3B3C614</accession>
<feature type="domain" description="Tudor" evidence="2">
    <location>
        <begin position="1275"/>
        <end position="1334"/>
    </location>
</feature>
<feature type="compositionally biased region" description="Basic and acidic residues" evidence="1">
    <location>
        <begin position="2386"/>
        <end position="2397"/>
    </location>
</feature>
<name>A0A3B3C614_ORYME</name>
<feature type="domain" description="Tudor" evidence="2">
    <location>
        <begin position="286"/>
        <end position="347"/>
    </location>
</feature>
<evidence type="ECO:0000313" key="4">
    <source>
        <dbReference type="Proteomes" id="UP000261560"/>
    </source>
</evidence>
<feature type="domain" description="Tudor" evidence="2">
    <location>
        <begin position="519"/>
        <end position="576"/>
    </location>
</feature>
<dbReference type="GeneID" id="112158465"/>
<feature type="compositionally biased region" description="Polar residues" evidence="1">
    <location>
        <begin position="2098"/>
        <end position="2107"/>
    </location>
</feature>
<feature type="region of interest" description="Disordered" evidence="1">
    <location>
        <begin position="2166"/>
        <end position="2435"/>
    </location>
</feature>
<dbReference type="RefSeq" id="XP_024147626.1">
    <property type="nucleotide sequence ID" value="XM_024291858.2"/>
</dbReference>
<feature type="compositionally biased region" description="Acidic residues" evidence="1">
    <location>
        <begin position="2208"/>
        <end position="2219"/>
    </location>
</feature>
<feature type="domain" description="Tudor" evidence="2">
    <location>
        <begin position="1851"/>
        <end position="1910"/>
    </location>
</feature>
<dbReference type="PROSITE" id="PS50304">
    <property type="entry name" value="TUDOR"/>
    <property type="match status" value="7"/>
</dbReference>
<reference evidence="3" key="1">
    <citation type="submission" date="2025-08" db="UniProtKB">
        <authorList>
            <consortium name="Ensembl"/>
        </authorList>
    </citation>
    <scope>IDENTIFICATION</scope>
</reference>
<feature type="compositionally biased region" description="Basic and acidic residues" evidence="1">
    <location>
        <begin position="2271"/>
        <end position="2283"/>
    </location>
</feature>
<dbReference type="PANTHER" id="PTHR22948">
    <property type="entry name" value="TUDOR DOMAIN CONTAINING PROTEIN"/>
    <property type="match status" value="1"/>
</dbReference>
<feature type="compositionally biased region" description="Basic and acidic residues" evidence="1">
    <location>
        <begin position="1480"/>
        <end position="1490"/>
    </location>
</feature>
<dbReference type="STRING" id="30732.ENSOMEP00000013029"/>
<feature type="compositionally biased region" description="Basic and acidic residues" evidence="1">
    <location>
        <begin position="1453"/>
        <end position="1471"/>
    </location>
</feature>
<feature type="domain" description="Tudor" evidence="2">
    <location>
        <begin position="958"/>
        <end position="1014"/>
    </location>
</feature>
<dbReference type="GO" id="GO:0043186">
    <property type="term" value="C:P granule"/>
    <property type="evidence" value="ECO:0007669"/>
    <property type="project" value="TreeGrafter"/>
</dbReference>
<reference evidence="3" key="2">
    <citation type="submission" date="2025-09" db="UniProtKB">
        <authorList>
            <consortium name="Ensembl"/>
        </authorList>
    </citation>
    <scope>IDENTIFICATION</scope>
</reference>
<feature type="compositionally biased region" description="Basic and acidic residues" evidence="1">
    <location>
        <begin position="1193"/>
        <end position="1210"/>
    </location>
</feature>
<dbReference type="Gene3D" id="2.40.50.90">
    <property type="match status" value="7"/>
</dbReference>
<keyword evidence="4" id="KW-1185">Reference proteome</keyword>
<dbReference type="SUPFAM" id="SSF63748">
    <property type="entry name" value="Tudor/PWWP/MBT"/>
    <property type="match status" value="8"/>
</dbReference>
<dbReference type="Gene3D" id="2.30.30.140">
    <property type="match status" value="7"/>
</dbReference>
<feature type="domain" description="Tudor" evidence="2">
    <location>
        <begin position="744"/>
        <end position="803"/>
    </location>
</feature>
<evidence type="ECO:0000259" key="2">
    <source>
        <dbReference type="PROSITE" id="PS50304"/>
    </source>
</evidence>
<dbReference type="PaxDb" id="30732-ENSOMEP00000013029"/>
<organism evidence="3 4">
    <name type="scientific">Oryzias melastigma</name>
    <name type="common">Marine medaka</name>
    <dbReference type="NCBI Taxonomy" id="30732"/>
    <lineage>
        <taxon>Eukaryota</taxon>
        <taxon>Metazoa</taxon>
        <taxon>Chordata</taxon>
        <taxon>Craniata</taxon>
        <taxon>Vertebrata</taxon>
        <taxon>Euteleostomi</taxon>
        <taxon>Actinopterygii</taxon>
        <taxon>Neopterygii</taxon>
        <taxon>Teleostei</taxon>
        <taxon>Neoteleostei</taxon>
        <taxon>Acanthomorphata</taxon>
        <taxon>Ovalentaria</taxon>
        <taxon>Atherinomorphae</taxon>
        <taxon>Beloniformes</taxon>
        <taxon>Adrianichthyidae</taxon>
        <taxon>Oryziinae</taxon>
        <taxon>Oryzias</taxon>
    </lineage>
</organism>
<dbReference type="GO" id="GO:0034587">
    <property type="term" value="P:piRNA processing"/>
    <property type="evidence" value="ECO:0007669"/>
    <property type="project" value="TreeGrafter"/>
</dbReference>
<dbReference type="CTD" id="565665"/>
<dbReference type="Pfam" id="PF00567">
    <property type="entry name" value="TUDOR"/>
    <property type="match status" value="7"/>
</dbReference>
<feature type="compositionally biased region" description="Polar residues" evidence="1">
    <location>
        <begin position="2410"/>
        <end position="2419"/>
    </location>
</feature>
<feature type="compositionally biased region" description="Basic and acidic residues" evidence="1">
    <location>
        <begin position="1091"/>
        <end position="1103"/>
    </location>
</feature>
<dbReference type="Ensembl" id="ENSOMET00000020565.1">
    <property type="protein sequence ID" value="ENSOMEP00000013029.1"/>
    <property type="gene ID" value="ENSOMEG00000014481.1"/>
</dbReference>
<dbReference type="PANTHER" id="PTHR22948:SF15">
    <property type="entry name" value="TUDOR DOMAIN-CONTAINING PROTEIN 6"/>
    <property type="match status" value="1"/>
</dbReference>
<dbReference type="OMA" id="KGTWDDQ"/>
<dbReference type="GO" id="GO:0030719">
    <property type="term" value="P:P granule organization"/>
    <property type="evidence" value="ECO:0007669"/>
    <property type="project" value="TreeGrafter"/>
</dbReference>
<evidence type="ECO:0000256" key="1">
    <source>
        <dbReference type="SAM" id="MobiDB-lite"/>
    </source>
</evidence>
<dbReference type="SMART" id="SM00333">
    <property type="entry name" value="TUDOR"/>
    <property type="match status" value="8"/>
</dbReference>
<feature type="region of interest" description="Disordered" evidence="1">
    <location>
        <begin position="1087"/>
        <end position="1112"/>
    </location>
</feature>
<sequence>MSSIPGLPMRGSDVTAVITRVHLHPLCVLVEFWAKFSQQSKADYQRLASDIQSPGAIFKELEGNPGDQCLVQIQNTWHRSRIVSRHGFSYQVFLIDKGMTCSATTSMLAWGKKEYFQVSPEVEFCVLANVLPRAQEKRWSPMAQEYLKSFTGKSVAAHVQEVLVSHKIFLLHIPAISRQMYEMGFAMELSPPLFLNHVLMTLKSPSGAEAPLETQQLFIGAGGGQQNPELFMYLELSVENREVVTVTEVISPKQIFCQLKIFSKELKRLSEKLTQRCEGRRVSCILYPEMIGCPFATKGNDGQWYRSVVQQLFPTNALVEVFNVDYGTKQFVPVENIRELPSEFFRLPVFTYSCSLLGITDKGSGWEASQIQFLRSLLLHKTLSAHFEYYNVSEGVYSVTLYGDHNTNLNQLFGSRECCLLEGDEAVARYSIQSVASPKQHLTPETTMFLHGQVARENGDECLLSENLPPNSSHSAVVYHIISPSEFWIQTETYRKELDELLDKIYHLHKDSVITDVKNPVVGLYCVAKAKDNEFYRASVCEVGNAKVKVFFIDYGNTEVVDRSDIRSLLPEFKELPQLALKCSLASVGPKEGRWNDAATEFFTKVVTDKVLNVCVKVKNADGYVVQLTDPNAQSEQDVGRLMCNLGHAEWLELSQPLVVMPHVNGNVPSCRDEQVQPQTKGGFVIKEAPLFKARMFSIGSLLDVIVSCIESPNDFWCQLVQNTRHLHLLMDDLQSHYANSEFQPDVGKSCVVQHPSNGKWYRALVVRRHKTPHVDVLFVDYGQTETVSIYTLRRISPEFLTLDGQAFRCSLLNLTDPTTLVNNWNQEAEARFFNFVTDAASNFGILKCTVYAVMYNEEKTIYNVVDLETPFESICTIMAKLVSSPLPQKLNGPSASLCTYYYSAHDVKVGTEEQVRVTYVDSVNHFYCHLDKNQDVMEKLSMRLNSLCHQLQKVKFPKVFASLCFAKYTDGQWYRAQIKQTKPAVLVHFVDVGDTIEMDESDLIPIPKGANDILSVPVQAVLCGLADVPPDVSSEVNQWFTTAVLNCKFKARVVAQQIDGKFPVELYHGNSQINFDIKKMFLNKAQKKQQSHEDFRPHEDPTLRTTGDFPEQAVSKSSAGIVDRNRPSVNLQAVQKHENGFSESVKKMRHPALELYKPPYQRKSFNTIPNGASKTAEAPANQRFDLFPPEAKHLCSESSRSESQRKVDGGKLPQLPELPPSRITAGMTVDVYVSHCNSPLSFYVQRLDEVDELLSLVEQLNQPERTQKDSPIQDVCVGDLVLAEFSEDSSWYRAVVKEIQEEHTALIEFIDYGNMAEAPVSNMRRLQQSFLQLPAYSTHCMLGNAEGLGQRMLDPELVSLFKGDIGVCEEKVLRCCFIKQVGSVWEVSLEDGGVPVVCKVPADESTRGGQKSLLSVDAPEFVLNSSVEKQRFSESVTKKDEGTPGAPLTAREGIRTADESGRCSRVKDRPSAFVGTESSRSESQRKVDGGKLPQLPELPLSRITAGMTVDVYVSHCNSPLSFYVQRLDEVDELLSLVEQLNQPEWTQKDSPIQDVCVGDLVLAEFSEDSSWYRAVVKEIQEEHTALIEFIDYGNTVEAPVSNMRRLQQSFLQLPAYSTHCMLGNAEGLGQRMLDPELVSRFKEDIGVCEEKVLRCCFIKQVGSVWEVSLEDGGVPVVCKVPADESTRGGQKSLLSVDAPEFVLNSSAENKLNEEAFTHKMESPACKKCFPDSVSKEDEGTSWDPLTARSSIQTAESGQCSCVKDGPSADVGAESSRSESQRKVDGGKLPQLPELPLSRITAGMTVDVYVSHCNSPLSFYVQRLDEVDELLSLVEQLNQPERTQKDSPIQDVCVGDLVLAEFSEDSSWYRAEVKEIQEEHTALIEFIDYGNMAEAPVSNMRRLQQSFLQLPAYSTHCMLGNAEGLGQRMLDPELVSLFKEDIGVCEEKVLRCCFIKQVGSVWEVSLEDGGVPVVCKVPAELSEEQEEEELTHISAFTQEVETSEESPVGVCSSHKEEESTVEQQQDEFLPTMKENISKECSSDEGEVEENVVQSGEKSPPAVDAPESESFDFSRENIGEVVDEPETRTSDTEEKEASACSSEMKSLTEQGQEEKEENERITSIPPTASRAVHMMPRKNDFLETSEKVLDVPKQLFFSDSDVENNAFAESESLDLPLENVGEDIDEPETTTSNIEEMEASVCSLQNLSEPDEEKHEEEDSALGSSETASSAEQPVPQDIIDENTDADVHKQDDESREVSTSVEESCPADFSTDLKDESADEKTLSQEGDLSAGEEEVTPVVSVACEDVGPEVKGGQDSIYEKLDNKENSSGISEESEEVSQQDEASSLSVEDNFTNPEKSISGGESSDCQPAAEEEDEDPFPSPDGQKQENWEKDHPDTSSTEKPAEDQCIQLSLTSLSIQDPAPEVLPAEKLPEK</sequence>
<proteinExistence type="predicted"/>
<feature type="region of interest" description="Disordered" evidence="1">
    <location>
        <begin position="1193"/>
        <end position="1220"/>
    </location>
</feature>
<feature type="region of interest" description="Disordered" evidence="1">
    <location>
        <begin position="1434"/>
        <end position="1494"/>
    </location>
</feature>